<dbReference type="InterPro" id="IPR050565">
    <property type="entry name" value="LYPA1-2/EST-like"/>
</dbReference>
<evidence type="ECO:0000259" key="3">
    <source>
        <dbReference type="Pfam" id="PF02230"/>
    </source>
</evidence>
<name>A0ABT8AB59_9PROT</name>
<keyword evidence="5" id="KW-1185">Reference proteome</keyword>
<dbReference type="EMBL" id="JAUFPN010000184">
    <property type="protein sequence ID" value="MDN3567047.1"/>
    <property type="molecule type" value="Genomic_DNA"/>
</dbReference>
<dbReference type="InterPro" id="IPR003140">
    <property type="entry name" value="PLipase/COase/thioEstase"/>
</dbReference>
<sequence>MVLLDGPRIGPQAGGSPRQLVVLLHGLGADGADLIDLAPQWAATLPHAAFVAPDAPEPCDMGPYGRQWFSLQDRRPAVMAAGARLAAEGLNAFLDAELARLGLPGTALALAGFSQGCMMALYAGLRRPAAPAAAVLGYSGALLAAESLAAELVCRPPVLLVHGEADDIVPVAASRAAEQSLRAAGVPVEALYRPGLAHGIDEAGLLAGARMLGRAFAAAPGA</sequence>
<dbReference type="Gene3D" id="3.40.50.1820">
    <property type="entry name" value="alpha/beta hydrolase"/>
    <property type="match status" value="1"/>
</dbReference>
<dbReference type="SUPFAM" id="SSF53474">
    <property type="entry name" value="alpha/beta-Hydrolases"/>
    <property type="match status" value="1"/>
</dbReference>
<dbReference type="PANTHER" id="PTHR10655:SF17">
    <property type="entry name" value="LYSOPHOSPHOLIPASE-LIKE PROTEIN 1"/>
    <property type="match status" value="1"/>
</dbReference>
<comment type="similarity">
    <text evidence="1">Belongs to the AB hydrolase superfamily. AB hydrolase 2 family.</text>
</comment>
<comment type="caution">
    <text evidence="4">The sequence shown here is derived from an EMBL/GenBank/DDBJ whole genome shotgun (WGS) entry which is preliminary data.</text>
</comment>
<evidence type="ECO:0000313" key="4">
    <source>
        <dbReference type="EMBL" id="MDN3567047.1"/>
    </source>
</evidence>
<accession>A0ABT8AB59</accession>
<keyword evidence="2" id="KW-0378">Hydrolase</keyword>
<reference evidence="5" key="1">
    <citation type="journal article" date="2019" name="Int. J. Syst. Evol. Microbiol.">
        <title>The Global Catalogue of Microorganisms (GCM) 10K type strain sequencing project: providing services to taxonomists for standard genome sequencing and annotation.</title>
        <authorList>
            <consortium name="The Broad Institute Genomics Platform"/>
            <consortium name="The Broad Institute Genome Sequencing Center for Infectious Disease"/>
            <person name="Wu L."/>
            <person name="Ma J."/>
        </authorList>
    </citation>
    <scope>NUCLEOTIDE SEQUENCE [LARGE SCALE GENOMIC DNA]</scope>
    <source>
        <strain evidence="5">CECT 7131</strain>
    </source>
</reference>
<dbReference type="InterPro" id="IPR029058">
    <property type="entry name" value="AB_hydrolase_fold"/>
</dbReference>
<organism evidence="4 5">
    <name type="scientific">Paeniroseomonas aquatica</name>
    <dbReference type="NCBI Taxonomy" id="373043"/>
    <lineage>
        <taxon>Bacteria</taxon>
        <taxon>Pseudomonadati</taxon>
        <taxon>Pseudomonadota</taxon>
        <taxon>Alphaproteobacteria</taxon>
        <taxon>Acetobacterales</taxon>
        <taxon>Acetobacteraceae</taxon>
        <taxon>Paeniroseomonas</taxon>
    </lineage>
</organism>
<protein>
    <submittedName>
        <fullName evidence="4">Prolyl oligopeptidase family serine peptidase</fullName>
    </submittedName>
</protein>
<evidence type="ECO:0000313" key="5">
    <source>
        <dbReference type="Proteomes" id="UP001529369"/>
    </source>
</evidence>
<gene>
    <name evidence="4" type="ORF">QWZ14_21925</name>
</gene>
<evidence type="ECO:0000256" key="1">
    <source>
        <dbReference type="ARBA" id="ARBA00006499"/>
    </source>
</evidence>
<feature type="domain" description="Phospholipase/carboxylesterase/thioesterase" evidence="3">
    <location>
        <begin position="16"/>
        <end position="204"/>
    </location>
</feature>
<evidence type="ECO:0000256" key="2">
    <source>
        <dbReference type="ARBA" id="ARBA00022801"/>
    </source>
</evidence>
<dbReference type="RefSeq" id="WP_290319050.1">
    <property type="nucleotide sequence ID" value="NZ_JAUFPN010000184.1"/>
</dbReference>
<dbReference type="Pfam" id="PF02230">
    <property type="entry name" value="Abhydrolase_2"/>
    <property type="match status" value="1"/>
</dbReference>
<proteinExistence type="inferred from homology"/>
<dbReference type="PANTHER" id="PTHR10655">
    <property type="entry name" value="LYSOPHOSPHOLIPASE-RELATED"/>
    <property type="match status" value="1"/>
</dbReference>
<dbReference type="Proteomes" id="UP001529369">
    <property type="component" value="Unassembled WGS sequence"/>
</dbReference>